<dbReference type="CDD" id="cd08946">
    <property type="entry name" value="SDR_e"/>
    <property type="match status" value="1"/>
</dbReference>
<accession>A0A365XXW1</accession>
<dbReference type="PANTHER" id="PTHR43245:SF54">
    <property type="entry name" value="BLL0593 PROTEIN"/>
    <property type="match status" value="1"/>
</dbReference>
<dbReference type="EMBL" id="QFFJ01000002">
    <property type="protein sequence ID" value="RBL90841.1"/>
    <property type="molecule type" value="Genomic_DNA"/>
</dbReference>
<dbReference type="Pfam" id="PF01370">
    <property type="entry name" value="Epimerase"/>
    <property type="match status" value="1"/>
</dbReference>
<proteinExistence type="predicted"/>
<reference evidence="2 3" key="1">
    <citation type="submission" date="2018-05" db="EMBL/GenBank/DDBJ databases">
        <title>Chitinophaga sp. K3CV102501T nov., isolated from isolated from a monsoon evergreen broad-leaved forest soil.</title>
        <authorList>
            <person name="Lv Y."/>
        </authorList>
    </citation>
    <scope>NUCLEOTIDE SEQUENCE [LARGE SCALE GENOMIC DNA]</scope>
    <source>
        <strain evidence="2 3">GDMCC 1.1325</strain>
    </source>
</reference>
<feature type="domain" description="NAD-dependent epimerase/dehydratase" evidence="1">
    <location>
        <begin position="3"/>
        <end position="215"/>
    </location>
</feature>
<evidence type="ECO:0000259" key="1">
    <source>
        <dbReference type="Pfam" id="PF01370"/>
    </source>
</evidence>
<dbReference type="SUPFAM" id="SSF51735">
    <property type="entry name" value="NAD(P)-binding Rossmann-fold domains"/>
    <property type="match status" value="1"/>
</dbReference>
<dbReference type="InterPro" id="IPR050177">
    <property type="entry name" value="Lipid_A_modif_metabolic_enz"/>
</dbReference>
<dbReference type="Gene3D" id="3.40.50.720">
    <property type="entry name" value="NAD(P)-binding Rossmann-like Domain"/>
    <property type="match status" value="1"/>
</dbReference>
<evidence type="ECO:0000313" key="3">
    <source>
        <dbReference type="Proteomes" id="UP000253410"/>
    </source>
</evidence>
<name>A0A365XXW1_9BACT</name>
<dbReference type="PANTHER" id="PTHR43245">
    <property type="entry name" value="BIFUNCTIONAL POLYMYXIN RESISTANCE PROTEIN ARNA"/>
    <property type="match status" value="1"/>
</dbReference>
<organism evidence="2 3">
    <name type="scientific">Chitinophaga flava</name>
    <dbReference type="NCBI Taxonomy" id="2259036"/>
    <lineage>
        <taxon>Bacteria</taxon>
        <taxon>Pseudomonadati</taxon>
        <taxon>Bacteroidota</taxon>
        <taxon>Chitinophagia</taxon>
        <taxon>Chitinophagales</taxon>
        <taxon>Chitinophagaceae</taxon>
        <taxon>Chitinophaga</taxon>
    </lineage>
</organism>
<gene>
    <name evidence="2" type="ORF">DF182_30895</name>
</gene>
<protein>
    <submittedName>
        <fullName evidence="2">NAD-dependent epimerase</fullName>
    </submittedName>
</protein>
<evidence type="ECO:0000313" key="2">
    <source>
        <dbReference type="EMBL" id="RBL90841.1"/>
    </source>
</evidence>
<sequence>MRILVTGSSGHLGEALVRSLTAMHYNVRGIDRIAGPFTTDVGCLTEPGFVQRCMKDVETVFHAATLHKPHVETHSIQQFIDANVSGTLNLLQASVAAGVKRFVFTSTTSVFGEILVPPQDQPAIWITPEVMPVPKNIYGITKIAAEDLCRLFYKKNKLPCMVLRTSRFFPEADDSKSKRELYEDANLKVNEYLFRRIDIEDVVSAHLAAAERAEERGFAKYVISATTPFSPEDAHALQIDAPAVVQKYFPDYQQLYTRLNWKMQPSIERVYDNAKARMELGWKPVYDFGHILMLLKSGMDFRSPLAQQVGLKGYHDRVFEEGPYPVS</sequence>
<comment type="caution">
    <text evidence="2">The sequence shown here is derived from an EMBL/GenBank/DDBJ whole genome shotgun (WGS) entry which is preliminary data.</text>
</comment>
<dbReference type="Proteomes" id="UP000253410">
    <property type="component" value="Unassembled WGS sequence"/>
</dbReference>
<dbReference type="AlphaFoldDB" id="A0A365XXW1"/>
<dbReference type="InterPro" id="IPR036291">
    <property type="entry name" value="NAD(P)-bd_dom_sf"/>
</dbReference>
<dbReference type="OrthoDB" id="9801056at2"/>
<dbReference type="InterPro" id="IPR001509">
    <property type="entry name" value="Epimerase_deHydtase"/>
</dbReference>
<keyword evidence="3" id="KW-1185">Reference proteome</keyword>
<dbReference type="RefSeq" id="WP_113619598.1">
    <property type="nucleotide sequence ID" value="NZ_QFFJ01000002.1"/>
</dbReference>